<dbReference type="InterPro" id="IPR014004">
    <property type="entry name" value="Transpt-assoc_nodulatn_dom_bac"/>
</dbReference>
<evidence type="ECO:0000256" key="2">
    <source>
        <dbReference type="ARBA" id="ARBA00022729"/>
    </source>
</evidence>
<dbReference type="Gene3D" id="3.30.1340.30">
    <property type="match status" value="1"/>
</dbReference>
<evidence type="ECO:0000313" key="8">
    <source>
        <dbReference type="EMBL" id="TXF96638.1"/>
    </source>
</evidence>
<dbReference type="PROSITE" id="PS50914">
    <property type="entry name" value="BON"/>
    <property type="match status" value="1"/>
</dbReference>
<dbReference type="InterPro" id="IPR007055">
    <property type="entry name" value="BON_dom"/>
</dbReference>
<reference evidence="8 9" key="1">
    <citation type="submission" date="2019-08" db="EMBL/GenBank/DDBJ databases">
        <title>Massilia golmudensis sp. nov., isolated from sand in the Qinghai-Tibetan Plateau.</title>
        <authorList>
            <person name="Zhang B."/>
        </authorList>
    </citation>
    <scope>NUCLEOTIDE SEQUENCE [LARGE SCALE GENOMIC DNA]</scope>
    <source>
        <strain evidence="8 9">GEM5</strain>
    </source>
</reference>
<evidence type="ECO:0000256" key="1">
    <source>
        <dbReference type="ARBA" id="ARBA00004418"/>
    </source>
</evidence>
<feature type="domain" description="BON" evidence="7">
    <location>
        <begin position="254"/>
        <end position="321"/>
    </location>
</feature>
<dbReference type="GO" id="GO:0042597">
    <property type="term" value="C:periplasmic space"/>
    <property type="evidence" value="ECO:0007669"/>
    <property type="project" value="UniProtKB-SubCell"/>
</dbReference>
<gene>
    <name evidence="8" type="ORF">FVD38_23705</name>
</gene>
<proteinExistence type="predicted"/>
<keyword evidence="3" id="KW-0677">Repeat</keyword>
<dbReference type="PANTHER" id="PTHR34606:SF16">
    <property type="entry name" value="BON DOMAIN-CONTAINING PROTEIN"/>
    <property type="match status" value="1"/>
</dbReference>
<dbReference type="Pfam" id="PF04972">
    <property type="entry name" value="BON"/>
    <property type="match status" value="1"/>
</dbReference>
<evidence type="ECO:0000256" key="4">
    <source>
        <dbReference type="ARBA" id="ARBA00022764"/>
    </source>
</evidence>
<feature type="chain" id="PRO_5023111249" description="Osmotically-inducible protein Y" evidence="6">
    <location>
        <begin position="30"/>
        <end position="321"/>
    </location>
</feature>
<organism evidence="8 9">
    <name type="scientific">Massilia arenae</name>
    <dbReference type="NCBI Taxonomy" id="2603288"/>
    <lineage>
        <taxon>Bacteria</taxon>
        <taxon>Pseudomonadati</taxon>
        <taxon>Pseudomonadota</taxon>
        <taxon>Betaproteobacteria</taxon>
        <taxon>Burkholderiales</taxon>
        <taxon>Oxalobacteraceae</taxon>
        <taxon>Telluria group</taxon>
        <taxon>Massilia</taxon>
    </lineage>
</organism>
<keyword evidence="9" id="KW-1185">Reference proteome</keyword>
<evidence type="ECO:0000256" key="6">
    <source>
        <dbReference type="SAM" id="SignalP"/>
    </source>
</evidence>
<name>A0A5C7FPM7_9BURK</name>
<evidence type="ECO:0000256" key="3">
    <source>
        <dbReference type="ARBA" id="ARBA00022737"/>
    </source>
</evidence>
<feature type="signal peptide" evidence="6">
    <location>
        <begin position="1"/>
        <end position="29"/>
    </location>
</feature>
<evidence type="ECO:0000259" key="7">
    <source>
        <dbReference type="PROSITE" id="PS50914"/>
    </source>
</evidence>
<keyword evidence="4" id="KW-0574">Periplasm</keyword>
<comment type="subcellular location">
    <subcellularLocation>
        <location evidence="1">Periplasm</location>
    </subcellularLocation>
</comment>
<dbReference type="FunFam" id="3.30.1340.30:FF:000001">
    <property type="entry name" value="Molecular chaperone OsmY"/>
    <property type="match status" value="1"/>
</dbReference>
<sequence>MQGNPTMKTLIATLIATAVSAVAIAPASAAPVDKDAHRAAMDKAAADYRTAKTKCDAMKGNAEEVCEDEAKLAQARAELDAYTRYDTTGGNLRDARAKVVRAEHELADTQCDATAAGDKDRCKATAGSIRDAALARLDDRNIDRAVGHSSSGELVSSIDSKDPATAAAVQKCEQMTGDARTACVVDKRGNVTTATNVAATTGAAVAANTREAVATVKEKTAAAIDRTKEMASNAAHKAENATERAGEKTARVASDGNITAKVKAGLVSDPVLKGMEINVDTEGGVVMLSGFVESKAEADKAMQVAKGVDGVTNVKSAIKVK</sequence>
<comment type="caution">
    <text evidence="8">The sequence shown here is derived from an EMBL/GenBank/DDBJ whole genome shotgun (WGS) entry which is preliminary data.</text>
</comment>
<evidence type="ECO:0000313" key="9">
    <source>
        <dbReference type="Proteomes" id="UP000321413"/>
    </source>
</evidence>
<accession>A0A5C7FPM7</accession>
<keyword evidence="2 6" id="KW-0732">Signal</keyword>
<dbReference type="Proteomes" id="UP000321413">
    <property type="component" value="Unassembled WGS sequence"/>
</dbReference>
<dbReference type="SMART" id="SM00749">
    <property type="entry name" value="BON"/>
    <property type="match status" value="1"/>
</dbReference>
<dbReference type="PANTHER" id="PTHR34606">
    <property type="entry name" value="BON DOMAIN-CONTAINING PROTEIN"/>
    <property type="match status" value="1"/>
</dbReference>
<dbReference type="InterPro" id="IPR051686">
    <property type="entry name" value="Lipoprotein_DolP"/>
</dbReference>
<evidence type="ECO:0000256" key="5">
    <source>
        <dbReference type="ARBA" id="ARBA00070588"/>
    </source>
</evidence>
<protein>
    <recommendedName>
        <fullName evidence="5">Osmotically-inducible protein Y</fullName>
    </recommendedName>
</protein>
<dbReference type="EMBL" id="VPFD01000035">
    <property type="protein sequence ID" value="TXF96638.1"/>
    <property type="molecule type" value="Genomic_DNA"/>
</dbReference>
<dbReference type="AlphaFoldDB" id="A0A5C7FPM7"/>